<keyword evidence="3" id="KW-1185">Reference proteome</keyword>
<feature type="region of interest" description="Disordered" evidence="1">
    <location>
        <begin position="89"/>
        <end position="135"/>
    </location>
</feature>
<dbReference type="OrthoDB" id="3205605at2759"/>
<dbReference type="AlphaFoldDB" id="A0A8J4T872"/>
<feature type="compositionally biased region" description="Polar residues" evidence="1">
    <location>
        <begin position="90"/>
        <end position="100"/>
    </location>
</feature>
<evidence type="ECO:0000313" key="2">
    <source>
        <dbReference type="EMBL" id="KAF5399814.1"/>
    </source>
</evidence>
<feature type="compositionally biased region" description="Polar residues" evidence="1">
    <location>
        <begin position="43"/>
        <end position="59"/>
    </location>
</feature>
<feature type="compositionally biased region" description="Polar residues" evidence="1">
    <location>
        <begin position="121"/>
        <end position="135"/>
    </location>
</feature>
<organism evidence="2 3">
    <name type="scientific">Paragonimus heterotremus</name>
    <dbReference type="NCBI Taxonomy" id="100268"/>
    <lineage>
        <taxon>Eukaryota</taxon>
        <taxon>Metazoa</taxon>
        <taxon>Spiralia</taxon>
        <taxon>Lophotrochozoa</taxon>
        <taxon>Platyhelminthes</taxon>
        <taxon>Trematoda</taxon>
        <taxon>Digenea</taxon>
        <taxon>Plagiorchiida</taxon>
        <taxon>Troglotremata</taxon>
        <taxon>Troglotrematidae</taxon>
        <taxon>Paragonimus</taxon>
    </lineage>
</organism>
<dbReference type="EMBL" id="LUCH01003703">
    <property type="protein sequence ID" value="KAF5399814.1"/>
    <property type="molecule type" value="Genomic_DNA"/>
</dbReference>
<proteinExistence type="predicted"/>
<feature type="region of interest" description="Disordered" evidence="1">
    <location>
        <begin position="1"/>
        <end position="73"/>
    </location>
</feature>
<comment type="caution">
    <text evidence="2">The sequence shown here is derived from an EMBL/GenBank/DDBJ whole genome shotgun (WGS) entry which is preliminary data.</text>
</comment>
<evidence type="ECO:0000313" key="3">
    <source>
        <dbReference type="Proteomes" id="UP000748531"/>
    </source>
</evidence>
<feature type="compositionally biased region" description="Polar residues" evidence="1">
    <location>
        <begin position="1"/>
        <end position="10"/>
    </location>
</feature>
<name>A0A8J4T872_9TREM</name>
<evidence type="ECO:0000256" key="1">
    <source>
        <dbReference type="SAM" id="MobiDB-lite"/>
    </source>
</evidence>
<feature type="compositionally biased region" description="Acidic residues" evidence="1">
    <location>
        <begin position="101"/>
        <end position="117"/>
    </location>
</feature>
<sequence>MFQYDSSTFFSDEDIKKLPDSPLKQRLQASGPRRKFSLDGHTSEPQNTFGTSSSANNRFSHTELTPHNKSSYEFGQAPMSEILVPLARPSWSTETSTNTDYSEDWETQEQPLNEEEEQSAHRSSSTSNVSTFIEQSDYSPSSRVIIVRANNTSTPRRSTPATSEIILERGSRNTFADVCDKVYPHVAFEEPSTLPHYDRQLDTRSRQNWAFMSDRVRKVSAFQPYDAEPMSTVVWSNRAAHSFRKPTYSAPLVLKTIRPFVRDVQYLPQYIFRDRTPLHSSEYNLVTASPAAIDRRVFIVRQR</sequence>
<reference evidence="2" key="1">
    <citation type="submission" date="2019-05" db="EMBL/GenBank/DDBJ databases">
        <title>Annotation for the trematode Paragonimus heterotremus.</title>
        <authorList>
            <person name="Choi Y.-J."/>
        </authorList>
    </citation>
    <scope>NUCLEOTIDE SEQUENCE</scope>
    <source>
        <strain evidence="2">LC</strain>
    </source>
</reference>
<dbReference type="Proteomes" id="UP000748531">
    <property type="component" value="Unassembled WGS sequence"/>
</dbReference>
<protein>
    <submittedName>
        <fullName evidence="2">Uncharacterized protein</fullName>
    </submittedName>
</protein>
<gene>
    <name evidence="2" type="ORF">PHET_06839</name>
</gene>
<accession>A0A8J4T872</accession>